<protein>
    <submittedName>
        <fullName evidence="1">Putative amidoligase enzyme</fullName>
    </submittedName>
</protein>
<keyword evidence="1" id="KW-0436">Ligase</keyword>
<dbReference type="Proteomes" id="UP000183190">
    <property type="component" value="Unassembled WGS sequence"/>
</dbReference>
<dbReference type="GO" id="GO:0016874">
    <property type="term" value="F:ligase activity"/>
    <property type="evidence" value="ECO:0007669"/>
    <property type="project" value="UniProtKB-KW"/>
</dbReference>
<dbReference type="RefSeq" id="WP_242872849.1">
    <property type="nucleotide sequence ID" value="NZ_FNWV01000005.1"/>
</dbReference>
<evidence type="ECO:0000313" key="2">
    <source>
        <dbReference type="Proteomes" id="UP000183190"/>
    </source>
</evidence>
<gene>
    <name evidence="1" type="ORF">SAMN02910265_01611</name>
</gene>
<accession>A0A1H6JGX1</accession>
<reference evidence="1 2" key="1">
    <citation type="submission" date="2016-10" db="EMBL/GenBank/DDBJ databases">
        <authorList>
            <person name="de Groot N.N."/>
        </authorList>
    </citation>
    <scope>NUCLEOTIDE SEQUENCE [LARGE SCALE GENOMIC DNA]</scope>
    <source>
        <strain evidence="1 2">YAD2003</strain>
    </source>
</reference>
<name>A0A1H6JGX1_RUMFL</name>
<dbReference type="EMBL" id="FNWV01000005">
    <property type="protein sequence ID" value="SEH59658.1"/>
    <property type="molecule type" value="Genomic_DNA"/>
</dbReference>
<proteinExistence type="predicted"/>
<dbReference type="InterPro" id="IPR022025">
    <property type="entry name" value="Amidoligase_2"/>
</dbReference>
<sequence length="290" mass="33671">MLLHEDDAYNIDGDSYCSECYHDEVDKNRSIHDYGYKPEPIFYGGDSIRYFGVELEIDGAGKDCDNADEILAIANKGEDKIYIKGDGSLDDGLEIVSHPMSLEYHKQFQWEEIMKKAIYLGYRSHQTSTCGLHIHVNRDSLGDSREEQDEVIARILYFVEHHWPELLKFSRRSEYSINRWAARYGYEKTGREILDKAKKGNNGRYAAVNLMNYTTLEFRLFRGTLKHNTLIAALELVNDICDLAISLTDEGIANQSWSEFVDTINEPELIQYLKERRLYINEEIEIQEEV</sequence>
<dbReference type="AlphaFoldDB" id="A0A1H6JGX1"/>
<organism evidence="1 2">
    <name type="scientific">Ruminococcus flavefaciens</name>
    <dbReference type="NCBI Taxonomy" id="1265"/>
    <lineage>
        <taxon>Bacteria</taxon>
        <taxon>Bacillati</taxon>
        <taxon>Bacillota</taxon>
        <taxon>Clostridia</taxon>
        <taxon>Eubacteriales</taxon>
        <taxon>Oscillospiraceae</taxon>
        <taxon>Ruminococcus</taxon>
    </lineage>
</organism>
<evidence type="ECO:0000313" key="1">
    <source>
        <dbReference type="EMBL" id="SEH59658.1"/>
    </source>
</evidence>
<dbReference type="Pfam" id="PF12224">
    <property type="entry name" value="Amidoligase_2"/>
    <property type="match status" value="1"/>
</dbReference>